<dbReference type="STRING" id="586411.SAMN05216187_11446"/>
<proteinExistence type="predicted"/>
<evidence type="ECO:0000259" key="3">
    <source>
        <dbReference type="Pfam" id="PF21302"/>
    </source>
</evidence>
<dbReference type="InterPro" id="IPR016718">
    <property type="entry name" value="rRNA_m1G-MeTrfase_A_prd"/>
</dbReference>
<keyword evidence="2" id="KW-0949">S-adenosyl-L-methionine</keyword>
<dbReference type="AlphaFoldDB" id="A0A1G9E4H7"/>
<organism evidence="4 5">
    <name type="scientific">Jeotgalicoccus aerolatus</name>
    <dbReference type="NCBI Taxonomy" id="709510"/>
    <lineage>
        <taxon>Bacteria</taxon>
        <taxon>Bacillati</taxon>
        <taxon>Bacillota</taxon>
        <taxon>Bacilli</taxon>
        <taxon>Bacillales</taxon>
        <taxon>Staphylococcaceae</taxon>
        <taxon>Jeotgalicoccus</taxon>
    </lineage>
</organism>
<dbReference type="InterPro" id="IPR048647">
    <property type="entry name" value="RlmA_N"/>
</dbReference>
<dbReference type="InterPro" id="IPR029063">
    <property type="entry name" value="SAM-dependent_MTases_sf"/>
</dbReference>
<dbReference type="PIRSF" id="PIRSF018249">
    <property type="entry name" value="MyrA_prd"/>
    <property type="match status" value="1"/>
</dbReference>
<protein>
    <submittedName>
        <fullName evidence="4">23S rRNA (Guanine745-N1)-methyltransferase</fullName>
    </submittedName>
</protein>
<evidence type="ECO:0000256" key="2">
    <source>
        <dbReference type="PIRSR" id="PIRSR018249-2"/>
    </source>
</evidence>
<dbReference type="GO" id="GO:0032259">
    <property type="term" value="P:methylation"/>
    <property type="evidence" value="ECO:0007669"/>
    <property type="project" value="UniProtKB-KW"/>
</dbReference>
<keyword evidence="4" id="KW-0489">Methyltransferase</keyword>
<reference evidence="5" key="1">
    <citation type="submission" date="2016-10" db="EMBL/GenBank/DDBJ databases">
        <authorList>
            <person name="Varghese N."/>
            <person name="Submissions S."/>
        </authorList>
    </citation>
    <scope>NUCLEOTIDE SEQUENCE [LARGE SCALE GENOMIC DNA]</scope>
    <source>
        <strain evidence="5">CGMCC 1.8911</strain>
    </source>
</reference>
<keyword evidence="1" id="KW-0479">Metal-binding</keyword>
<dbReference type="SUPFAM" id="SSF53335">
    <property type="entry name" value="S-adenosyl-L-methionine-dependent methyltransferases"/>
    <property type="match status" value="1"/>
</dbReference>
<feature type="domain" description="23S rRNA (guanine(745)-N(1))-methyltransferase N-terminal" evidence="3">
    <location>
        <begin position="19"/>
        <end position="54"/>
    </location>
</feature>
<dbReference type="EMBL" id="FNFI01000014">
    <property type="protein sequence ID" value="SDK71056.1"/>
    <property type="molecule type" value="Genomic_DNA"/>
</dbReference>
<keyword evidence="4" id="KW-0808">Transferase</keyword>
<sequence length="290" mass="32834">MKKREQSALNASDISSSLRCPLCHETVTIDDLKSIKCCNNHTFDFAKQGYVNMLQKPVSSQYDDTLFHARHNIITEADLYEPIHKKIAELIQPEAEEYTLLFDAGSGEGSHLQSILDQVNDKNIRGIGLDISKEGIIMAGKHYDQPLWFVGDLANPPLKDQSCKYILNFLSPANYSEFKRILTQDGLIIKIIPGSGYLQEIRHALFNNTAESQYENNDTVELMKKNVEIISEERMTYTKNLDEAALKNLISMTPLGWHAERDQIEAFSSQGNKDITVDMHLVIAKDKQSI</sequence>
<keyword evidence="1" id="KW-0862">Zinc</keyword>
<gene>
    <name evidence="4" type="ORF">SAMN05216187_11446</name>
</gene>
<name>A0A1G9E4H7_9STAP</name>
<accession>A0A1G9E4H7</accession>
<dbReference type="Pfam" id="PF21302">
    <property type="entry name" value="Zn_ribbon_RlmA"/>
    <property type="match status" value="1"/>
</dbReference>
<dbReference type="GO" id="GO:0046872">
    <property type="term" value="F:metal ion binding"/>
    <property type="evidence" value="ECO:0007669"/>
    <property type="project" value="UniProtKB-KW"/>
</dbReference>
<feature type="binding site" evidence="1">
    <location>
        <position position="20"/>
    </location>
    <ligand>
        <name>Zn(2+)</name>
        <dbReference type="ChEBI" id="CHEBI:29105"/>
    </ligand>
</feature>
<evidence type="ECO:0000313" key="5">
    <source>
        <dbReference type="Proteomes" id="UP000242700"/>
    </source>
</evidence>
<dbReference type="Proteomes" id="UP000242700">
    <property type="component" value="Unassembled WGS sequence"/>
</dbReference>
<feature type="binding site" evidence="2">
    <location>
        <begin position="108"/>
        <end position="109"/>
    </location>
    <ligand>
        <name>S-adenosyl-L-methionine</name>
        <dbReference type="ChEBI" id="CHEBI:59789"/>
    </ligand>
</feature>
<feature type="binding site" evidence="2">
    <location>
        <position position="197"/>
    </location>
    <ligand>
        <name>S-adenosyl-L-methionine</name>
        <dbReference type="ChEBI" id="CHEBI:59789"/>
    </ligand>
</feature>
<feature type="binding site" evidence="1">
    <location>
        <position position="23"/>
    </location>
    <ligand>
        <name>Zn(2+)</name>
        <dbReference type="ChEBI" id="CHEBI:29105"/>
    </ligand>
</feature>
<dbReference type="GO" id="GO:0008168">
    <property type="term" value="F:methyltransferase activity"/>
    <property type="evidence" value="ECO:0007669"/>
    <property type="project" value="UniProtKB-KW"/>
</dbReference>
<dbReference type="RefSeq" id="WP_092599833.1">
    <property type="nucleotide sequence ID" value="NZ_FNFI01000014.1"/>
</dbReference>
<feature type="binding site" evidence="2">
    <location>
        <position position="80"/>
    </location>
    <ligand>
        <name>S-adenosyl-L-methionine</name>
        <dbReference type="ChEBI" id="CHEBI:59789"/>
    </ligand>
</feature>
<feature type="binding site" evidence="1">
    <location>
        <position position="37"/>
    </location>
    <ligand>
        <name>Zn(2+)</name>
        <dbReference type="ChEBI" id="CHEBI:29105"/>
    </ligand>
</feature>
<evidence type="ECO:0000256" key="1">
    <source>
        <dbReference type="PIRSR" id="PIRSR018249-1"/>
    </source>
</evidence>
<feature type="binding site" evidence="1">
    <location>
        <position position="41"/>
    </location>
    <ligand>
        <name>Zn(2+)</name>
        <dbReference type="ChEBI" id="CHEBI:29105"/>
    </ligand>
</feature>
<dbReference type="Gene3D" id="3.40.50.150">
    <property type="entry name" value="Vaccinia Virus protein VP39"/>
    <property type="match status" value="1"/>
</dbReference>
<evidence type="ECO:0000313" key="4">
    <source>
        <dbReference type="EMBL" id="SDK71056.1"/>
    </source>
</evidence>
<dbReference type="OrthoDB" id="5522265at2"/>